<accession>A0A087E7W1</accession>
<dbReference type="PANTHER" id="PTHR40114">
    <property type="entry name" value="SLR0698 PROTEIN"/>
    <property type="match status" value="1"/>
</dbReference>
<gene>
    <name evidence="2" type="ORF">BISU_0338</name>
</gene>
<comment type="caution">
    <text evidence="2">The sequence shown here is derived from an EMBL/GenBank/DDBJ whole genome shotgun (WGS) entry which is preliminary data.</text>
</comment>
<evidence type="ECO:0000313" key="3">
    <source>
        <dbReference type="Proteomes" id="UP000029055"/>
    </source>
</evidence>
<dbReference type="STRING" id="77635.BISU_0338"/>
<proteinExistence type="predicted"/>
<sequence>MAMGTVVMDNALNDFEYERRFFCREMPAELDDGDAPGLIVQSYYVHADNYALRVRLVSHTVRIDMDASTDPIGVLDAYRDKFSEAYVTVKGPSVGGTRYEAEREIDAHIAAELVKRGGEPIIKNRFSAWIGEDGWSIDVFGGANAPLIVAEAERSGPVTNLVIPNFCVTEITDQPRFSNDGLAARPFGSWHDEFEQELVEQGPHFEQFFGRNRMQ</sequence>
<dbReference type="InterPro" id="IPR023577">
    <property type="entry name" value="CYTH_domain"/>
</dbReference>
<dbReference type="InterPro" id="IPR012042">
    <property type="entry name" value="NeuTTM/CthTTM-like"/>
</dbReference>
<feature type="domain" description="CYTH" evidence="1">
    <location>
        <begin position="14"/>
        <end position="184"/>
    </location>
</feature>
<dbReference type="SUPFAM" id="SSF55154">
    <property type="entry name" value="CYTH-like phosphatases"/>
    <property type="match status" value="1"/>
</dbReference>
<dbReference type="SMART" id="SM01118">
    <property type="entry name" value="CYTH"/>
    <property type="match status" value="1"/>
</dbReference>
<protein>
    <submittedName>
        <fullName evidence="2">Adenylate cyclase</fullName>
    </submittedName>
</protein>
<organism evidence="2 3">
    <name type="scientific">Bifidobacterium subtile</name>
    <dbReference type="NCBI Taxonomy" id="77635"/>
    <lineage>
        <taxon>Bacteria</taxon>
        <taxon>Bacillati</taxon>
        <taxon>Actinomycetota</taxon>
        <taxon>Actinomycetes</taxon>
        <taxon>Bifidobacteriales</taxon>
        <taxon>Bifidobacteriaceae</taxon>
        <taxon>Bifidobacterium</taxon>
    </lineage>
</organism>
<name>A0A087E7W1_9BIFI</name>
<dbReference type="eggNOG" id="COG2954">
    <property type="taxonomic scope" value="Bacteria"/>
</dbReference>
<dbReference type="PANTHER" id="PTHR40114:SF1">
    <property type="entry name" value="SLR0698 PROTEIN"/>
    <property type="match status" value="1"/>
</dbReference>
<dbReference type="InterPro" id="IPR033469">
    <property type="entry name" value="CYTH-like_dom_sf"/>
</dbReference>
<keyword evidence="3" id="KW-1185">Reference proteome</keyword>
<dbReference type="Proteomes" id="UP000029055">
    <property type="component" value="Unassembled WGS sequence"/>
</dbReference>
<dbReference type="Gene3D" id="2.40.320.10">
    <property type="entry name" value="Hypothetical Protein Pfu-838710-001"/>
    <property type="match status" value="1"/>
</dbReference>
<evidence type="ECO:0000313" key="2">
    <source>
        <dbReference type="EMBL" id="KFJ03862.1"/>
    </source>
</evidence>
<dbReference type="AlphaFoldDB" id="A0A087E7W1"/>
<reference evidence="2 3" key="1">
    <citation type="submission" date="2014-03" db="EMBL/GenBank/DDBJ databases">
        <title>Genomics of Bifidobacteria.</title>
        <authorList>
            <person name="Ventura M."/>
            <person name="Milani C."/>
            <person name="Lugli G.A."/>
        </authorList>
    </citation>
    <scope>NUCLEOTIDE SEQUENCE [LARGE SCALE GENOMIC DNA]</scope>
    <source>
        <strain evidence="2 3">LMG 11597</strain>
    </source>
</reference>
<dbReference type="EMBL" id="JGZR01000006">
    <property type="protein sequence ID" value="KFJ03862.1"/>
    <property type="molecule type" value="Genomic_DNA"/>
</dbReference>
<evidence type="ECO:0000259" key="1">
    <source>
        <dbReference type="SMART" id="SM01118"/>
    </source>
</evidence>